<evidence type="ECO:0000256" key="7">
    <source>
        <dbReference type="ARBA" id="ARBA00022553"/>
    </source>
</evidence>
<evidence type="ECO:0000313" key="18">
    <source>
        <dbReference type="EMBL" id="KAI5064222.1"/>
    </source>
</evidence>
<evidence type="ECO:0000256" key="2">
    <source>
        <dbReference type="ARBA" id="ARBA00005194"/>
    </source>
</evidence>
<keyword evidence="7" id="KW-0597">Phosphoprotein</keyword>
<dbReference type="Pfam" id="PF00550">
    <property type="entry name" value="PP-binding"/>
    <property type="match status" value="1"/>
</dbReference>
<evidence type="ECO:0000313" key="19">
    <source>
        <dbReference type="Proteomes" id="UP000886520"/>
    </source>
</evidence>
<name>A0A9D4Z860_ADICA</name>
<comment type="pathway">
    <text evidence="2">Lipid metabolism; fatty acid biosynthesis.</text>
</comment>
<evidence type="ECO:0000256" key="15">
    <source>
        <dbReference type="ARBA" id="ARBA00063067"/>
    </source>
</evidence>
<dbReference type="GO" id="GO:0000036">
    <property type="term" value="F:acyl carrier activity"/>
    <property type="evidence" value="ECO:0007669"/>
    <property type="project" value="TreeGrafter"/>
</dbReference>
<comment type="subunit">
    <text evidence="15">Complex I is composed of at least 49 different subunits.</text>
</comment>
<evidence type="ECO:0000256" key="5">
    <source>
        <dbReference type="ARBA" id="ARBA00022450"/>
    </source>
</evidence>
<evidence type="ECO:0000256" key="12">
    <source>
        <dbReference type="ARBA" id="ARBA00023128"/>
    </source>
</evidence>
<gene>
    <name evidence="18" type="ORF">GOP47_0020892</name>
</gene>
<dbReference type="NCBIfam" id="NF002148">
    <property type="entry name" value="PRK00982.1-2"/>
    <property type="match status" value="1"/>
</dbReference>
<proteinExistence type="inferred from homology"/>
<evidence type="ECO:0000256" key="13">
    <source>
        <dbReference type="ARBA" id="ARBA00023160"/>
    </source>
</evidence>
<dbReference type="SUPFAM" id="SSF47336">
    <property type="entry name" value="ACP-like"/>
    <property type="match status" value="1"/>
</dbReference>
<protein>
    <recommendedName>
        <fullName evidence="16">Acyl carrier protein</fullName>
    </recommendedName>
</protein>
<evidence type="ECO:0000256" key="6">
    <source>
        <dbReference type="ARBA" id="ARBA00022516"/>
    </source>
</evidence>
<evidence type="ECO:0000256" key="11">
    <source>
        <dbReference type="ARBA" id="ARBA00023098"/>
    </source>
</evidence>
<dbReference type="HAMAP" id="MF_01217">
    <property type="entry name" value="Acyl_carrier"/>
    <property type="match status" value="1"/>
</dbReference>
<evidence type="ECO:0000259" key="17">
    <source>
        <dbReference type="PROSITE" id="PS50075"/>
    </source>
</evidence>
<dbReference type="PANTHER" id="PTHR20863">
    <property type="entry name" value="ACYL CARRIER PROTEIN"/>
    <property type="match status" value="1"/>
</dbReference>
<keyword evidence="8" id="KW-0276">Fatty acid metabolism</keyword>
<dbReference type="PROSITE" id="PS00012">
    <property type="entry name" value="PHOSPHOPANTETHEINE"/>
    <property type="match status" value="1"/>
</dbReference>
<dbReference type="GO" id="GO:0005739">
    <property type="term" value="C:mitochondrion"/>
    <property type="evidence" value="ECO:0007669"/>
    <property type="project" value="UniProtKB-SubCell"/>
</dbReference>
<dbReference type="Proteomes" id="UP000886520">
    <property type="component" value="Chromosome 20"/>
</dbReference>
<comment type="caution">
    <text evidence="18">The sequence shown here is derived from an EMBL/GenBank/DDBJ whole genome shotgun (WGS) entry which is preliminary data.</text>
</comment>
<dbReference type="GO" id="GO:0000035">
    <property type="term" value="F:acyl binding"/>
    <property type="evidence" value="ECO:0007669"/>
    <property type="project" value="TreeGrafter"/>
</dbReference>
<dbReference type="InterPro" id="IPR003231">
    <property type="entry name" value="ACP"/>
</dbReference>
<dbReference type="OrthoDB" id="448946at2759"/>
<keyword evidence="6 16" id="KW-0444">Lipid biosynthesis</keyword>
<keyword evidence="5 16" id="KW-0596">Phosphopantetheine</keyword>
<keyword evidence="9" id="KW-0809">Transit peptide</keyword>
<dbReference type="FunFam" id="1.10.1200.10:FF:000003">
    <property type="entry name" value="Acyl carrier protein"/>
    <property type="match status" value="1"/>
</dbReference>
<evidence type="ECO:0000256" key="1">
    <source>
        <dbReference type="ARBA" id="ARBA00004173"/>
    </source>
</evidence>
<evidence type="ECO:0000256" key="9">
    <source>
        <dbReference type="ARBA" id="ARBA00022946"/>
    </source>
</evidence>
<dbReference type="Gene3D" id="1.10.1200.10">
    <property type="entry name" value="ACP-like"/>
    <property type="match status" value="1"/>
</dbReference>
<dbReference type="PROSITE" id="PS50075">
    <property type="entry name" value="CARRIER"/>
    <property type="match status" value="1"/>
</dbReference>
<keyword evidence="10" id="KW-0249">Electron transport</keyword>
<keyword evidence="12" id="KW-0496">Mitochondrion</keyword>
<evidence type="ECO:0000256" key="4">
    <source>
        <dbReference type="ARBA" id="ARBA00022448"/>
    </source>
</evidence>
<evidence type="ECO:0000256" key="16">
    <source>
        <dbReference type="RuleBase" id="RU000722"/>
    </source>
</evidence>
<keyword evidence="19" id="KW-1185">Reference proteome</keyword>
<comment type="subcellular location">
    <subcellularLocation>
        <location evidence="1">Mitochondrion</location>
    </subcellularLocation>
</comment>
<feature type="domain" description="Carrier" evidence="17">
    <location>
        <begin position="43"/>
        <end position="118"/>
    </location>
</feature>
<dbReference type="InterPro" id="IPR009081">
    <property type="entry name" value="PP-bd_ACP"/>
</dbReference>
<dbReference type="PANTHER" id="PTHR20863:SF28">
    <property type="entry name" value="ACYL CARRIER PROTEIN, MITOCHONDRIAL"/>
    <property type="match status" value="1"/>
</dbReference>
<dbReference type="InterPro" id="IPR006162">
    <property type="entry name" value="Ppantetheine_attach_site"/>
</dbReference>
<keyword evidence="11" id="KW-0443">Lipid metabolism</keyword>
<dbReference type="EMBL" id="JABFUD020000020">
    <property type="protein sequence ID" value="KAI5064222.1"/>
    <property type="molecule type" value="Genomic_DNA"/>
</dbReference>
<dbReference type="NCBIfam" id="TIGR00517">
    <property type="entry name" value="acyl_carrier"/>
    <property type="match status" value="1"/>
</dbReference>
<sequence>MQALRARLLQHVRVPARQLRQSTGISLFRSFSAESKASFLDKKEVTDRVINVLKKFQKVEPSKISPSAHFQQELGLDSLDTVELVMAFEEEFSLEIPDSEADKIDSCAAAIDYIASNPKAK</sequence>
<accession>A0A9D4Z860</accession>
<comment type="function">
    <text evidence="14">Carrier of the growing fatty acid chain in fatty acid biosynthesis. May be involved in the synthesis of short and medium chain fatty acids. Accessory and non-catalytic subunit of the mitochondrial membrane respiratory chain NADH dehydrogenase (Complex I), which functions in the transfer of electrons from NADH to the respiratory chain.</text>
</comment>
<dbReference type="InterPro" id="IPR036736">
    <property type="entry name" value="ACP-like_sf"/>
</dbReference>
<evidence type="ECO:0000256" key="14">
    <source>
        <dbReference type="ARBA" id="ARBA00057783"/>
    </source>
</evidence>
<comment type="similarity">
    <text evidence="3">Belongs to the acyl carrier protein (ACP) family.</text>
</comment>
<reference evidence="18" key="1">
    <citation type="submission" date="2021-01" db="EMBL/GenBank/DDBJ databases">
        <title>Adiantum capillus-veneris genome.</title>
        <authorList>
            <person name="Fang Y."/>
            <person name="Liao Q."/>
        </authorList>
    </citation>
    <scope>NUCLEOTIDE SEQUENCE</scope>
    <source>
        <strain evidence="18">H3</strain>
        <tissue evidence="18">Leaf</tissue>
    </source>
</reference>
<organism evidence="18 19">
    <name type="scientific">Adiantum capillus-veneris</name>
    <name type="common">Maidenhair fern</name>
    <dbReference type="NCBI Taxonomy" id="13818"/>
    <lineage>
        <taxon>Eukaryota</taxon>
        <taxon>Viridiplantae</taxon>
        <taxon>Streptophyta</taxon>
        <taxon>Embryophyta</taxon>
        <taxon>Tracheophyta</taxon>
        <taxon>Polypodiopsida</taxon>
        <taxon>Polypodiidae</taxon>
        <taxon>Polypodiales</taxon>
        <taxon>Pteridineae</taxon>
        <taxon>Pteridaceae</taxon>
        <taxon>Vittarioideae</taxon>
        <taxon>Adiantum</taxon>
    </lineage>
</organism>
<dbReference type="AlphaFoldDB" id="A0A9D4Z860"/>
<evidence type="ECO:0000256" key="3">
    <source>
        <dbReference type="ARBA" id="ARBA00010930"/>
    </source>
</evidence>
<evidence type="ECO:0000256" key="8">
    <source>
        <dbReference type="ARBA" id="ARBA00022832"/>
    </source>
</evidence>
<evidence type="ECO:0000256" key="10">
    <source>
        <dbReference type="ARBA" id="ARBA00022982"/>
    </source>
</evidence>
<keyword evidence="4" id="KW-0813">Transport</keyword>
<keyword evidence="13 16" id="KW-0275">Fatty acid biosynthesis</keyword>